<feature type="transmembrane region" description="Helical" evidence="1">
    <location>
        <begin position="20"/>
        <end position="53"/>
    </location>
</feature>
<organism evidence="2 3">
    <name type="scientific">candidate division KSB3 bacterium</name>
    <dbReference type="NCBI Taxonomy" id="2044937"/>
    <lineage>
        <taxon>Bacteria</taxon>
        <taxon>candidate division KSB3</taxon>
    </lineage>
</organism>
<proteinExistence type="predicted"/>
<name>A0A2G6KC56_9BACT</name>
<keyword evidence="1" id="KW-0472">Membrane</keyword>
<evidence type="ECO:0000313" key="2">
    <source>
        <dbReference type="EMBL" id="PIE32552.1"/>
    </source>
</evidence>
<sequence length="280" mass="32239">MISLRTLPKQQRQKLLKASLLKPMNVLVLTTGILAGTFSGVLIPVGIVAYGVLCYLDLSSDSFFKQTLKLETCLDDTRKLRFQPTLPFSVETLRHLEASEIRELQQHILTTFQKITRLYEELDDFTKKLWGELAPVRELVERSGQLLHKAQHIKYYLDSEQMMSIQDDIAVFQKKIDQSGDPFVQTQYQHALNARKLHLTNIEDIQRSYERFISQLTNISISLDSLHSRMMKLSTTEQSVVEPDSGQITEQLHSMLHDMELLDAALDEQFSFTQTPRQTP</sequence>
<dbReference type="Proteomes" id="UP000230821">
    <property type="component" value="Unassembled WGS sequence"/>
</dbReference>
<dbReference type="AlphaFoldDB" id="A0A2G6KC56"/>
<protein>
    <submittedName>
        <fullName evidence="2">Uncharacterized protein</fullName>
    </submittedName>
</protein>
<evidence type="ECO:0000313" key="3">
    <source>
        <dbReference type="Proteomes" id="UP000230821"/>
    </source>
</evidence>
<keyword evidence="1" id="KW-1133">Transmembrane helix</keyword>
<keyword evidence="1" id="KW-0812">Transmembrane</keyword>
<dbReference type="EMBL" id="PDSK01000112">
    <property type="protein sequence ID" value="PIE32552.1"/>
    <property type="molecule type" value="Genomic_DNA"/>
</dbReference>
<gene>
    <name evidence="2" type="ORF">CSA56_15225</name>
</gene>
<comment type="caution">
    <text evidence="2">The sequence shown here is derived from an EMBL/GenBank/DDBJ whole genome shotgun (WGS) entry which is preliminary data.</text>
</comment>
<accession>A0A2G6KC56</accession>
<reference evidence="2 3" key="1">
    <citation type="submission" date="2017-10" db="EMBL/GenBank/DDBJ databases">
        <title>Novel microbial diversity and functional potential in the marine mammal oral microbiome.</title>
        <authorList>
            <person name="Dudek N.K."/>
            <person name="Sun C.L."/>
            <person name="Burstein D."/>
            <person name="Kantor R.S."/>
            <person name="Aliaga Goltsman D.S."/>
            <person name="Bik E.M."/>
            <person name="Thomas B.C."/>
            <person name="Banfield J.F."/>
            <person name="Relman D.A."/>
        </authorList>
    </citation>
    <scope>NUCLEOTIDE SEQUENCE [LARGE SCALE GENOMIC DNA]</scope>
    <source>
        <strain evidence="2">DOLJORAL78_47_16</strain>
    </source>
</reference>
<evidence type="ECO:0000256" key="1">
    <source>
        <dbReference type="SAM" id="Phobius"/>
    </source>
</evidence>